<dbReference type="PROSITE" id="PS50181">
    <property type="entry name" value="FBOX"/>
    <property type="match status" value="1"/>
</dbReference>
<organism evidence="2">
    <name type="scientific">Salvia splendens</name>
    <name type="common">Scarlet sage</name>
    <dbReference type="NCBI Taxonomy" id="180675"/>
    <lineage>
        <taxon>Eukaryota</taxon>
        <taxon>Viridiplantae</taxon>
        <taxon>Streptophyta</taxon>
        <taxon>Embryophyta</taxon>
        <taxon>Tracheophyta</taxon>
        <taxon>Spermatophyta</taxon>
        <taxon>Magnoliopsida</taxon>
        <taxon>eudicotyledons</taxon>
        <taxon>Gunneridae</taxon>
        <taxon>Pentapetalae</taxon>
        <taxon>asterids</taxon>
        <taxon>lamiids</taxon>
        <taxon>Lamiales</taxon>
        <taxon>Lamiaceae</taxon>
        <taxon>Nepetoideae</taxon>
        <taxon>Mentheae</taxon>
        <taxon>Salviinae</taxon>
        <taxon>Salvia</taxon>
        <taxon>Salvia subgen. Calosphace</taxon>
        <taxon>core Calosphace</taxon>
    </lineage>
</organism>
<keyword evidence="3" id="KW-1185">Reference proteome</keyword>
<reference evidence="2" key="1">
    <citation type="submission" date="2018-01" db="EMBL/GenBank/DDBJ databases">
        <authorList>
            <person name="Mao J.F."/>
        </authorList>
    </citation>
    <scope>NUCLEOTIDE SEQUENCE</scope>
    <source>
        <strain evidence="2">Huo1</strain>
        <tissue evidence="2">Leaf</tissue>
    </source>
</reference>
<dbReference type="InterPro" id="IPR036047">
    <property type="entry name" value="F-box-like_dom_sf"/>
</dbReference>
<dbReference type="Proteomes" id="UP000298416">
    <property type="component" value="Unassembled WGS sequence"/>
</dbReference>
<dbReference type="OrthoDB" id="9970274at2759"/>
<dbReference type="PANTHER" id="PTHR31960:SF18">
    <property type="entry name" value="F-BOX PROTEIN PP2-A14"/>
    <property type="match status" value="1"/>
</dbReference>
<dbReference type="InterPro" id="IPR001810">
    <property type="entry name" value="F-box_dom"/>
</dbReference>
<dbReference type="Pfam" id="PF12937">
    <property type="entry name" value="F-box-like"/>
    <property type="match status" value="1"/>
</dbReference>
<dbReference type="Gene3D" id="1.20.1280.50">
    <property type="match status" value="1"/>
</dbReference>
<protein>
    <recommendedName>
        <fullName evidence="1">F-box domain-containing protein</fullName>
    </recommendedName>
</protein>
<proteinExistence type="predicted"/>
<dbReference type="Pfam" id="PF14299">
    <property type="entry name" value="PP2"/>
    <property type="match status" value="1"/>
</dbReference>
<evidence type="ECO:0000313" key="3">
    <source>
        <dbReference type="Proteomes" id="UP000298416"/>
    </source>
</evidence>
<dbReference type="AlphaFoldDB" id="A0A8X8XCP7"/>
<reference evidence="2" key="2">
    <citation type="submission" date="2020-08" db="EMBL/GenBank/DDBJ databases">
        <title>Plant Genome Project.</title>
        <authorList>
            <person name="Zhang R.-G."/>
        </authorList>
    </citation>
    <scope>NUCLEOTIDE SEQUENCE</scope>
    <source>
        <strain evidence="2">Huo1</strain>
        <tissue evidence="2">Leaf</tissue>
    </source>
</reference>
<evidence type="ECO:0000259" key="1">
    <source>
        <dbReference type="PROSITE" id="PS50181"/>
    </source>
</evidence>
<dbReference type="SUPFAM" id="SSF81383">
    <property type="entry name" value="F-box domain"/>
    <property type="match status" value="1"/>
</dbReference>
<evidence type="ECO:0000313" key="2">
    <source>
        <dbReference type="EMBL" id="KAG6411321.1"/>
    </source>
</evidence>
<dbReference type="EMBL" id="PNBA02000010">
    <property type="protein sequence ID" value="KAG6411321.1"/>
    <property type="molecule type" value="Genomic_DNA"/>
</dbReference>
<feature type="domain" description="F-box" evidence="1">
    <location>
        <begin position="19"/>
        <end position="65"/>
    </location>
</feature>
<gene>
    <name evidence="2" type="ORF">SASPL_129401</name>
</gene>
<accession>A0A8X8XCP7</accession>
<dbReference type="PANTHER" id="PTHR31960">
    <property type="entry name" value="F-BOX PROTEIN PP2-A15"/>
    <property type="match status" value="1"/>
</dbReference>
<name>A0A8X8XCP7_SALSN</name>
<dbReference type="InterPro" id="IPR025886">
    <property type="entry name" value="PP2-like"/>
</dbReference>
<dbReference type="CDD" id="cd22162">
    <property type="entry name" value="F-box_AtSKIP3-like"/>
    <property type="match status" value="1"/>
</dbReference>
<comment type="caution">
    <text evidence="2">The sequence shown here is derived from an EMBL/GenBank/DDBJ whole genome shotgun (WGS) entry which is preliminary data.</text>
</comment>
<sequence length="282" mass="31945">MCMGSGYSGMGCSSEGEGEKGLGELPESCIAWVLSYLKTSEICRLARVNTTFYRASLSDSLWESKLPENHEILLRKVFGGDPSFSTKKDIYATLSTPFRFASHTKEVWLDKRRGGICAAISWKALKITGVDDRRYWTHISTNESRFGTIAYLHQTWWLEIGGSLEFEFPVGIYSLFFRLRLGRPSNSGRVPEKIHGWDVKPITFQLESSSSRHTKSELFFNQQPKFEWLYHHVGDFSVEDSKIPTSLSFSMTQIDCTHTKGGLCVDSVYVFPSTGRPYPLTS</sequence>